<organism evidence="1 2">
    <name type="scientific">Pectobacterium atrosepticum (strain SCRI 1043 / ATCC BAA-672)</name>
    <name type="common">Erwinia carotovora subsp. atroseptica</name>
    <dbReference type="NCBI Taxonomy" id="218491"/>
    <lineage>
        <taxon>Bacteria</taxon>
        <taxon>Pseudomonadati</taxon>
        <taxon>Pseudomonadota</taxon>
        <taxon>Gammaproteobacteria</taxon>
        <taxon>Enterobacterales</taxon>
        <taxon>Pectobacteriaceae</taxon>
        <taxon>Pectobacterium</taxon>
    </lineage>
</organism>
<dbReference type="AlphaFoldDB" id="Q6D8B2"/>
<proteinExistence type="predicted"/>
<gene>
    <name evidence="1" type="ordered locus">ECA1062</name>
</gene>
<dbReference type="KEGG" id="eca:ECA1062"/>
<dbReference type="OrthoDB" id="8702396at2"/>
<reference evidence="1" key="1">
    <citation type="submission" date="2004-02" db="EMBL/GenBank/DDBJ databases">
        <title>The genome sequence of the enterobacterial phytopathogen Erwinia carotovora subsp. atroseptica SCRI1043 and functional genomic identification of novel virulence factors.</title>
        <authorList>
            <person name="Bell K.S."/>
            <person name="Sebaihia M."/>
            <person name="Pritchard L."/>
            <person name="Holden M."/>
            <person name="Hyman L.J."/>
            <person name="Holeva M.C."/>
            <person name="Thomson N.R."/>
            <person name="Bentley S.D."/>
            <person name="Churcher C."/>
            <person name="Mungall K."/>
            <person name="Atkin R."/>
            <person name="Bason N."/>
            <person name="Brooks K."/>
            <person name="Chillingworth T."/>
            <person name="Clark K."/>
            <person name="Doggett J."/>
            <person name="Fraser A."/>
            <person name="Hance Z."/>
            <person name="Hauser H."/>
            <person name="Jagels K."/>
            <person name="Moule S."/>
            <person name="Norbertczak H."/>
            <person name="Ormond D."/>
            <person name="Price C."/>
            <person name="Quail M.A."/>
            <person name="Sanders M."/>
            <person name="Walker D."/>
            <person name="Whitehead S."/>
            <person name="Salmond G.P.C."/>
            <person name="Birch P.R.J."/>
            <person name="Barrell B.G."/>
            <person name="Parkhill J."/>
            <person name="Toth I.K."/>
        </authorList>
    </citation>
    <scope>NUCLEOTIDE SEQUENCE</scope>
    <source>
        <strain evidence="1">SCRI1043</strain>
    </source>
</reference>
<dbReference type="eggNOG" id="ENOG5032YGZ">
    <property type="taxonomic scope" value="Bacteria"/>
</dbReference>
<sequence length="139" mass="16441">MSKKLTKNERTLIINTILGWSGPSITWEELCEECATFLNNRPSRQTLSYHKEIKEAFKSKKVGIKNNQNFFKKPSCLSIASQRIFNLESRILLLEEENRNLKEQFVVWQYNAFRHNITKQFLEEPLPPIDRGRSDRKLI</sequence>
<dbReference type="RefSeq" id="WP_011092660.1">
    <property type="nucleotide sequence ID" value="NC_004547.2"/>
</dbReference>
<dbReference type="EMBL" id="BX950851">
    <property type="protein sequence ID" value="CAG73973.1"/>
    <property type="molecule type" value="Genomic_DNA"/>
</dbReference>
<dbReference type="STRING" id="218491.ECA1062"/>
<dbReference type="Proteomes" id="UP000007966">
    <property type="component" value="Chromosome"/>
</dbReference>
<accession>Q6D8B2</accession>
<evidence type="ECO:0000313" key="1">
    <source>
        <dbReference type="EMBL" id="CAG73973.1"/>
    </source>
</evidence>
<evidence type="ECO:0000313" key="2">
    <source>
        <dbReference type="Proteomes" id="UP000007966"/>
    </source>
</evidence>
<name>Q6D8B2_PECAS</name>
<protein>
    <submittedName>
        <fullName evidence="1">Uncharacterized protein</fullName>
    </submittedName>
</protein>
<keyword evidence="2" id="KW-1185">Reference proteome</keyword>
<dbReference type="HOGENOM" id="CLU_130970_0_0_6"/>